<proteinExistence type="predicted"/>
<keyword evidence="3" id="KW-1185">Reference proteome</keyword>
<dbReference type="EMBL" id="CP091196">
    <property type="protein sequence ID" value="UQS26969.1"/>
    <property type="molecule type" value="Genomic_DNA"/>
</dbReference>
<reference evidence="2" key="1">
    <citation type="submission" date="2022-01" db="EMBL/GenBank/DDBJ databases">
        <title>PSI-footprinting approach for the identification of protein synthesis inhibitor producers.</title>
        <authorList>
            <person name="Handel F."/>
            <person name="Kulik A."/>
            <person name="Wex K.W."/>
            <person name="Berscheid A."/>
            <person name="Saur J.S."/>
            <person name="Winkler A."/>
            <person name="Wibberg D."/>
            <person name="Kalinowski J."/>
            <person name="Broetz-Oesterhelt H."/>
            <person name="Mast Y."/>
        </authorList>
    </citation>
    <scope>NUCLEOTIDE SEQUENCE</scope>
    <source>
        <strain evidence="2">KNN 49.3e</strain>
    </source>
</reference>
<evidence type="ECO:0000313" key="2">
    <source>
        <dbReference type="EMBL" id="UQS26969.1"/>
    </source>
</evidence>
<gene>
    <name evidence="2" type="ORF">L1857_31310</name>
</gene>
<organism evidence="2 3">
    <name type="scientific">Amycolatopsis thermalba</name>
    <dbReference type="NCBI Taxonomy" id="944492"/>
    <lineage>
        <taxon>Bacteria</taxon>
        <taxon>Bacillati</taxon>
        <taxon>Actinomycetota</taxon>
        <taxon>Actinomycetes</taxon>
        <taxon>Pseudonocardiales</taxon>
        <taxon>Pseudonocardiaceae</taxon>
        <taxon>Amycolatopsis</taxon>
    </lineage>
</organism>
<name>A0ABY4P3U9_9PSEU</name>
<evidence type="ECO:0000256" key="1">
    <source>
        <dbReference type="SAM" id="MobiDB-lite"/>
    </source>
</evidence>
<accession>A0ABY4P3U9</accession>
<evidence type="ECO:0000313" key="3">
    <source>
        <dbReference type="Proteomes" id="UP000830158"/>
    </source>
</evidence>
<dbReference type="RefSeq" id="WP_240323191.1">
    <property type="nucleotide sequence ID" value="NZ_CP091196.1"/>
</dbReference>
<dbReference type="Proteomes" id="UP000830158">
    <property type="component" value="Chromosome"/>
</dbReference>
<feature type="region of interest" description="Disordered" evidence="1">
    <location>
        <begin position="73"/>
        <end position="92"/>
    </location>
</feature>
<protein>
    <submittedName>
        <fullName evidence="2">Uncharacterized protein</fullName>
    </submittedName>
</protein>
<sequence length="92" mass="10113">MRTVEYVDNRHTHDHEQVLWDLADTMSRTGALIFREASYGLVLGPEHTQLLAKNGMSKQDVQRWVSGAVLPVDGGGPHRAGFPSRSAEAAKS</sequence>